<sequence>MYSAQVKSRIGNWSDQFRVVQTNTIEDTHGWMFCCHPPSIPVESITGLPQSSFAEKEAPHSTLVDWLPSMRMRNQAISLVKSEAFSSPKVQASEA</sequence>
<dbReference type="AlphaFoldDB" id="A0A5C5W5Y0"/>
<keyword evidence="2" id="KW-1185">Reference proteome</keyword>
<proteinExistence type="predicted"/>
<reference evidence="1 2" key="1">
    <citation type="submission" date="2019-02" db="EMBL/GenBank/DDBJ databases">
        <title>Deep-cultivation of Planctomycetes and their phenomic and genomic characterization uncovers novel biology.</title>
        <authorList>
            <person name="Wiegand S."/>
            <person name="Jogler M."/>
            <person name="Boedeker C."/>
            <person name="Pinto D."/>
            <person name="Vollmers J."/>
            <person name="Rivas-Marin E."/>
            <person name="Kohn T."/>
            <person name="Peeters S.H."/>
            <person name="Heuer A."/>
            <person name="Rast P."/>
            <person name="Oberbeckmann S."/>
            <person name="Bunk B."/>
            <person name="Jeske O."/>
            <person name="Meyerdierks A."/>
            <person name="Storesund J.E."/>
            <person name="Kallscheuer N."/>
            <person name="Luecker S."/>
            <person name="Lage O.M."/>
            <person name="Pohl T."/>
            <person name="Merkel B.J."/>
            <person name="Hornburger P."/>
            <person name="Mueller R.-W."/>
            <person name="Bruemmer F."/>
            <person name="Labrenz M."/>
            <person name="Spormann A.M."/>
            <person name="Op Den Camp H."/>
            <person name="Overmann J."/>
            <person name="Amann R."/>
            <person name="Jetten M.S.M."/>
            <person name="Mascher T."/>
            <person name="Medema M.H."/>
            <person name="Devos D.P."/>
            <person name="Kaster A.-K."/>
            <person name="Ovreas L."/>
            <person name="Rohde M."/>
            <person name="Galperin M.Y."/>
            <person name="Jogler C."/>
        </authorList>
    </citation>
    <scope>NUCLEOTIDE SEQUENCE [LARGE SCALE GENOMIC DNA]</scope>
    <source>
        <strain evidence="1 2">KOR42</strain>
    </source>
</reference>
<name>A0A5C5W5Y0_9PLAN</name>
<accession>A0A5C5W5Y0</accession>
<comment type="caution">
    <text evidence="1">The sequence shown here is derived from an EMBL/GenBank/DDBJ whole genome shotgun (WGS) entry which is preliminary data.</text>
</comment>
<organism evidence="1 2">
    <name type="scientific">Thalassoglobus neptunius</name>
    <dbReference type="NCBI Taxonomy" id="1938619"/>
    <lineage>
        <taxon>Bacteria</taxon>
        <taxon>Pseudomonadati</taxon>
        <taxon>Planctomycetota</taxon>
        <taxon>Planctomycetia</taxon>
        <taxon>Planctomycetales</taxon>
        <taxon>Planctomycetaceae</taxon>
        <taxon>Thalassoglobus</taxon>
    </lineage>
</organism>
<evidence type="ECO:0000313" key="1">
    <source>
        <dbReference type="EMBL" id="TWT46378.1"/>
    </source>
</evidence>
<dbReference type="EMBL" id="SIHI01000028">
    <property type="protein sequence ID" value="TWT46378.1"/>
    <property type="molecule type" value="Genomic_DNA"/>
</dbReference>
<dbReference type="Proteomes" id="UP000317243">
    <property type="component" value="Unassembled WGS sequence"/>
</dbReference>
<evidence type="ECO:0000313" key="2">
    <source>
        <dbReference type="Proteomes" id="UP000317243"/>
    </source>
</evidence>
<gene>
    <name evidence="1" type="ORF">KOR42_43550</name>
</gene>
<protein>
    <submittedName>
        <fullName evidence="1">Uncharacterized protein</fullName>
    </submittedName>
</protein>